<comment type="similarity">
    <text evidence="2">Belongs to the VAC14 family.</text>
</comment>
<dbReference type="InterPro" id="IPR016024">
    <property type="entry name" value="ARM-type_fold"/>
</dbReference>
<dbReference type="GO" id="GO:0006661">
    <property type="term" value="P:phosphatidylinositol biosynthetic process"/>
    <property type="evidence" value="ECO:0007669"/>
    <property type="project" value="InterPro"/>
</dbReference>
<dbReference type="AlphaFoldDB" id="A0A7R9ABI4"/>
<name>A0A7R9ABI4_9CRUS</name>
<feature type="domain" description="Vacuolar protein 14 C-terminal Fig4-binding" evidence="8">
    <location>
        <begin position="470"/>
        <end position="539"/>
    </location>
</feature>
<keyword evidence="10" id="KW-1185">Reference proteome</keyword>
<evidence type="ECO:0000256" key="4">
    <source>
        <dbReference type="ARBA" id="ARBA00022737"/>
    </source>
</evidence>
<feature type="domain" description="Vacuolar protein 14 C-terminal Fig4-binding" evidence="8">
    <location>
        <begin position="541"/>
        <end position="583"/>
    </location>
</feature>
<organism evidence="9">
    <name type="scientific">Darwinula stevensoni</name>
    <dbReference type="NCBI Taxonomy" id="69355"/>
    <lineage>
        <taxon>Eukaryota</taxon>
        <taxon>Metazoa</taxon>
        <taxon>Ecdysozoa</taxon>
        <taxon>Arthropoda</taxon>
        <taxon>Crustacea</taxon>
        <taxon>Oligostraca</taxon>
        <taxon>Ostracoda</taxon>
        <taxon>Podocopa</taxon>
        <taxon>Podocopida</taxon>
        <taxon>Darwinulocopina</taxon>
        <taxon>Darwinuloidea</taxon>
        <taxon>Darwinulidae</taxon>
        <taxon>Darwinula</taxon>
    </lineage>
</organism>
<comment type="subcellular location">
    <subcellularLocation>
        <location evidence="1">Endomembrane system</location>
    </subcellularLocation>
</comment>
<dbReference type="Proteomes" id="UP000677054">
    <property type="component" value="Unassembled WGS sequence"/>
</dbReference>
<dbReference type="Pfam" id="PF12755">
    <property type="entry name" value="Vac14_Fab1_bd"/>
    <property type="match status" value="1"/>
</dbReference>
<dbReference type="PANTHER" id="PTHR16023">
    <property type="entry name" value="TAX1 BINDING PROTEIN-RELATED"/>
    <property type="match status" value="1"/>
</dbReference>
<keyword evidence="4" id="KW-0677">Repeat</keyword>
<proteinExistence type="inferred from homology"/>
<evidence type="ECO:0000256" key="5">
    <source>
        <dbReference type="ARBA" id="ARBA00023136"/>
    </source>
</evidence>
<dbReference type="OrthoDB" id="5574975at2759"/>
<evidence type="ECO:0000313" key="10">
    <source>
        <dbReference type="Proteomes" id="UP000677054"/>
    </source>
</evidence>
<evidence type="ECO:0000256" key="1">
    <source>
        <dbReference type="ARBA" id="ARBA00004308"/>
    </source>
</evidence>
<dbReference type="InterPro" id="IPR021841">
    <property type="entry name" value="VAC14_Fig4p-bd"/>
</dbReference>
<dbReference type="GO" id="GO:0010008">
    <property type="term" value="C:endosome membrane"/>
    <property type="evidence" value="ECO:0007669"/>
    <property type="project" value="TreeGrafter"/>
</dbReference>
<dbReference type="SUPFAM" id="SSF48371">
    <property type="entry name" value="ARM repeat"/>
    <property type="match status" value="1"/>
</dbReference>
<dbReference type="InterPro" id="IPR026825">
    <property type="entry name" value="Vac14"/>
</dbReference>
<evidence type="ECO:0000256" key="3">
    <source>
        <dbReference type="ARBA" id="ARBA00013840"/>
    </source>
</evidence>
<comment type="function">
    <text evidence="6">Scaffold protein component of the PI(3,5)P2 regulatory complex which regulates both the synthesis and turnover of phosphatidylinositol 3,5-bisphosphate (PtdIns(3,5)P2). Pentamerizes into a star-shaped structure and nucleates the assembly of the complex. The pentamer binds a single copy each of PIKFYVE and FIG4 and coordinates both PIKfyve kinase activity and FIG4 phosphatase activity, being required to maintain normal levels of phosphatidylinositol 3-phosphate (PtdIns(3)P) and phosphatidylinositol 5-phosphate (PtdIns(5)P). Plays a role in the biogenesis of endosome carrier vesicles (ECV) / multivesicular bodies (MVB) transport intermediates from early endosomes.</text>
</comment>
<evidence type="ECO:0000256" key="7">
    <source>
        <dbReference type="ARBA" id="ARBA00047092"/>
    </source>
</evidence>
<dbReference type="GO" id="GO:0070772">
    <property type="term" value="C:PAS complex"/>
    <property type="evidence" value="ECO:0007669"/>
    <property type="project" value="InterPro"/>
</dbReference>
<protein>
    <recommendedName>
        <fullName evidence="3">Protein VAC14 homolog</fullName>
    </recommendedName>
</protein>
<evidence type="ECO:0000256" key="6">
    <source>
        <dbReference type="ARBA" id="ARBA00045654"/>
    </source>
</evidence>
<comment type="subunit">
    <text evidence="7">Forms pentamers. Component of the PI(3,5)P2 regulatory complex/PAS complex, at least composed of PIKFYVE, FIG4 and VAC14. VAC14 nucleates the assembly of the complex and serves as a scaffold by pentamerizing into a star-shaped structure, which can bind a single copy each of PIKFYVE and FIG4 and coordinates their activities. Interacts with NOS1.</text>
</comment>
<keyword evidence="5" id="KW-0472">Membrane</keyword>
<evidence type="ECO:0000256" key="2">
    <source>
        <dbReference type="ARBA" id="ARBA00010225"/>
    </source>
</evidence>
<gene>
    <name evidence="9" type="ORF">DSTB1V02_LOCUS10640</name>
</gene>
<reference evidence="9" key="1">
    <citation type="submission" date="2020-11" db="EMBL/GenBank/DDBJ databases">
        <authorList>
            <person name="Tran Van P."/>
        </authorList>
    </citation>
    <scope>NUCLEOTIDE SEQUENCE</scope>
</reference>
<sequence>MAEKDYAPLSTACVRALGDKIYDKRKAAALEIEKMVKDFAAVSNTTQIKKLLDVLGQEFAMSQNPNCRKGGLIGLAATAIALGKDSSVYLEELTKPILASFSDTDARVRYFACEALYNIVKVSRGHILPFFNDIFQALSKLAADPDQNVRNGAELMDRLVKDIVTETSLFDLESFVPLLRERVYTKNPHARQFVVAWIGVLDAVPDIDMMLYLPEFLDGLFQMLSDPNQEIKKTCETVLGEFLHNIIRNPHKADFPAMTNILVTHALDSDPLLQLTALIWLKEFISLSSRTMLPFTSGILTAVLPSLSNDQGVSNRNIQETAKAMNSSMMKLVTVEDDAEDNTGLDTGSLVGVLMKFLNGSSGPTQLAVLNWIQHLLSVIPRKTFRHMEEIFPELLKVLSNATEEVTLLTLDILAEVSSSDIGQKKENIPHKLLNESKEVRDLMGQMSSLSPYFLYFMAALLASLRKDGHLLIDRGSLIIRRLCILLQAENVYRCMSVILLQEKNAQFATKMVQLLNDILLTSTELFQLRSQLRILRTKANLRLQLLEETDAGRHLVSALYGLLMLLPQTEAFHALRRRLECIPRPHGPSRLDMLEKTEASMKEIPFDSLLQHFLDVQGKQQAQRLLYSSSPLQN</sequence>
<evidence type="ECO:0000259" key="8">
    <source>
        <dbReference type="Pfam" id="PF11916"/>
    </source>
</evidence>
<evidence type="ECO:0000313" key="9">
    <source>
        <dbReference type="EMBL" id="CAD7250871.1"/>
    </source>
</evidence>
<dbReference type="Gene3D" id="1.25.10.10">
    <property type="entry name" value="Leucine-rich Repeat Variant"/>
    <property type="match status" value="2"/>
</dbReference>
<dbReference type="EMBL" id="CAJPEV010003123">
    <property type="protein sequence ID" value="CAG0898988.1"/>
    <property type="molecule type" value="Genomic_DNA"/>
</dbReference>
<dbReference type="InterPro" id="IPR011989">
    <property type="entry name" value="ARM-like"/>
</dbReference>
<accession>A0A7R9ABI4</accession>
<dbReference type="Pfam" id="PF11916">
    <property type="entry name" value="Vac14_Fig4_bd"/>
    <property type="match status" value="2"/>
</dbReference>
<dbReference type="EMBL" id="LR902640">
    <property type="protein sequence ID" value="CAD7250871.1"/>
    <property type="molecule type" value="Genomic_DNA"/>
</dbReference>
<dbReference type="PANTHER" id="PTHR16023:SF0">
    <property type="entry name" value="PROTEIN VAC14 HOMOLOG"/>
    <property type="match status" value="1"/>
</dbReference>